<accession>A0A6C2UAX6</accession>
<proteinExistence type="predicted"/>
<evidence type="ECO:0000259" key="1">
    <source>
        <dbReference type="SMART" id="SM00507"/>
    </source>
</evidence>
<dbReference type="InterPro" id="IPR003615">
    <property type="entry name" value="HNH_nuc"/>
</dbReference>
<dbReference type="PANTHER" id="PTHR33877:SF1">
    <property type="entry name" value="TYPE IV METHYL-DIRECTED RESTRICTION ENZYME ECOKMCRA"/>
    <property type="match status" value="1"/>
</dbReference>
<dbReference type="SMART" id="SM00507">
    <property type="entry name" value="HNHc"/>
    <property type="match status" value="1"/>
</dbReference>
<dbReference type="Proteomes" id="UP000366872">
    <property type="component" value="Unassembled WGS sequence"/>
</dbReference>
<protein>
    <recommendedName>
        <fullName evidence="1">HNH nuclease domain-containing protein</fullName>
    </recommendedName>
</protein>
<dbReference type="PANTHER" id="PTHR33877">
    <property type="entry name" value="SLL1193 PROTEIN"/>
    <property type="match status" value="1"/>
</dbReference>
<dbReference type="InterPro" id="IPR052892">
    <property type="entry name" value="NA-targeting_endonuclease"/>
</dbReference>
<sequence>MVNDDWIDIRKDPAHVKRERAKAKELRKGDWWKQQLTQGVCHYCGGHFQPDELTMDHVLPVVRGGKSTKSNCVACCKECNNEKKYLTPAELIMRELENESEPSND</sequence>
<feature type="domain" description="HNH nuclease" evidence="1">
    <location>
        <begin position="30"/>
        <end position="81"/>
    </location>
</feature>
<dbReference type="Pfam" id="PF14279">
    <property type="entry name" value="HNH_5"/>
    <property type="match status" value="1"/>
</dbReference>
<name>A0A6C2UAX6_PONDE</name>
<dbReference type="InterPro" id="IPR029471">
    <property type="entry name" value="HNH_5"/>
</dbReference>
<dbReference type="AlphaFoldDB" id="A0A6C2UAX6"/>
<dbReference type="EMBL" id="CAAHFG010000004">
    <property type="protein sequence ID" value="VGO17175.1"/>
    <property type="molecule type" value="Genomic_DNA"/>
</dbReference>
<gene>
    <name evidence="2" type="ORF">PDESU_05770</name>
</gene>
<reference evidence="2 3" key="1">
    <citation type="submission" date="2019-04" db="EMBL/GenBank/DDBJ databases">
        <authorList>
            <person name="Van Vliet M D."/>
        </authorList>
    </citation>
    <scope>NUCLEOTIDE SEQUENCE [LARGE SCALE GENOMIC DNA]</scope>
    <source>
        <strain evidence="2 3">F1</strain>
    </source>
</reference>
<organism evidence="2 3">
    <name type="scientific">Pontiella desulfatans</name>
    <dbReference type="NCBI Taxonomy" id="2750659"/>
    <lineage>
        <taxon>Bacteria</taxon>
        <taxon>Pseudomonadati</taxon>
        <taxon>Kiritimatiellota</taxon>
        <taxon>Kiritimatiellia</taxon>
        <taxon>Kiritimatiellales</taxon>
        <taxon>Pontiellaceae</taxon>
        <taxon>Pontiella</taxon>
    </lineage>
</organism>
<evidence type="ECO:0000313" key="2">
    <source>
        <dbReference type="EMBL" id="VGO17175.1"/>
    </source>
</evidence>
<evidence type="ECO:0000313" key="3">
    <source>
        <dbReference type="Proteomes" id="UP000366872"/>
    </source>
</evidence>
<dbReference type="RefSeq" id="WP_136082666.1">
    <property type="nucleotide sequence ID" value="NZ_CAAHFG010000004.1"/>
</dbReference>
<keyword evidence="3" id="KW-1185">Reference proteome</keyword>
<dbReference type="Gene3D" id="1.10.30.50">
    <property type="match status" value="1"/>
</dbReference>
<dbReference type="CDD" id="cd00085">
    <property type="entry name" value="HNHc"/>
    <property type="match status" value="1"/>
</dbReference>